<organism evidence="2 3">
    <name type="scientific">Antarctobacter heliothermus</name>
    <dbReference type="NCBI Taxonomy" id="74033"/>
    <lineage>
        <taxon>Bacteria</taxon>
        <taxon>Pseudomonadati</taxon>
        <taxon>Pseudomonadota</taxon>
        <taxon>Alphaproteobacteria</taxon>
        <taxon>Rhodobacterales</taxon>
        <taxon>Roseobacteraceae</taxon>
        <taxon>Antarctobacter</taxon>
    </lineage>
</organism>
<dbReference type="Pfam" id="PF11335">
    <property type="entry name" value="DUF3137"/>
    <property type="match status" value="1"/>
</dbReference>
<gene>
    <name evidence="2" type="ORF">ANTHELSMS3_01236</name>
</gene>
<keyword evidence="3" id="KW-1185">Reference proteome</keyword>
<evidence type="ECO:0000313" key="3">
    <source>
        <dbReference type="Proteomes" id="UP000203589"/>
    </source>
</evidence>
<reference evidence="2 3" key="1">
    <citation type="submission" date="2017-07" db="EMBL/GenBank/DDBJ databases">
        <title>Genome Sequence of Antarctobacter heliothermus Strain SMS3 Isolated from a culture of the Diatom Skeletonema marinoi.</title>
        <authorList>
            <person name="Topel M."/>
            <person name="Pinder M.I.M."/>
            <person name="Johansson O.N."/>
            <person name="Kourtchenko O."/>
            <person name="Godhe A."/>
            <person name="Clarke A.K."/>
        </authorList>
    </citation>
    <scope>NUCLEOTIDE SEQUENCE [LARGE SCALE GENOMIC DNA]</scope>
    <source>
        <strain evidence="2 3">SMS3</strain>
    </source>
</reference>
<keyword evidence="1" id="KW-0472">Membrane</keyword>
<name>A0A222E149_9RHOB</name>
<evidence type="ECO:0000256" key="1">
    <source>
        <dbReference type="SAM" id="Phobius"/>
    </source>
</evidence>
<evidence type="ECO:0000313" key="2">
    <source>
        <dbReference type="EMBL" id="ASP19947.1"/>
    </source>
</evidence>
<protein>
    <recommendedName>
        <fullName evidence="4">Galanin</fullName>
    </recommendedName>
</protein>
<dbReference type="KEGG" id="aht:ANTHELSMS3_01236"/>
<proteinExistence type="predicted"/>
<evidence type="ECO:0008006" key="4">
    <source>
        <dbReference type="Google" id="ProtNLM"/>
    </source>
</evidence>
<keyword evidence="1" id="KW-1133">Transmembrane helix</keyword>
<dbReference type="InterPro" id="IPR021484">
    <property type="entry name" value="DUF3137"/>
</dbReference>
<sequence length="322" mass="35338">MQFIEKSPIEAGFAEVFAQRVAPQLDALEAKRAELRKAGWRNFGITMAVGAVIGGALAIWSDIVIGIIVVVFFLIPAFAIRGSQSKKWSGEVAETVMPAVCDFLGDMQYDRKASNSFSATQAKEMGLVRGFDNAKLEDHMTGTWRGTGFEMVEAKLTTRTKSNSNSSSNESTVFQGLLFRITLPHPAPTRILIARNFGRTLNKLAGFFSSDKTRGMPRVETGHAEFEKDFELHAQSPDGVLNYLPPAFLDNLTAIGKAESEGGTSGMVAAFEGTDFWLALSRTKPFLEMAKINQPVDAITEELHGVFDDMALIRRIIDRLHG</sequence>
<dbReference type="EMBL" id="CP022540">
    <property type="protein sequence ID" value="ASP19947.1"/>
    <property type="molecule type" value="Genomic_DNA"/>
</dbReference>
<dbReference type="RefSeq" id="WP_094034112.1">
    <property type="nucleotide sequence ID" value="NZ_CP022540.1"/>
</dbReference>
<dbReference type="OrthoDB" id="7746008at2"/>
<dbReference type="Proteomes" id="UP000203589">
    <property type="component" value="Chromosome"/>
</dbReference>
<feature type="transmembrane region" description="Helical" evidence="1">
    <location>
        <begin position="38"/>
        <end position="57"/>
    </location>
</feature>
<feature type="transmembrane region" description="Helical" evidence="1">
    <location>
        <begin position="63"/>
        <end position="80"/>
    </location>
</feature>
<dbReference type="AlphaFoldDB" id="A0A222E149"/>
<keyword evidence="1" id="KW-0812">Transmembrane</keyword>
<accession>A0A222E149</accession>